<accession>A0A5B7KDS2</accession>
<comment type="caution">
    <text evidence="2">The sequence shown here is derived from an EMBL/GenBank/DDBJ whole genome shotgun (WGS) entry which is preliminary data.</text>
</comment>
<keyword evidence="3" id="KW-1185">Reference proteome</keyword>
<name>A0A5B7KDS2_PORTR</name>
<organism evidence="2 3">
    <name type="scientific">Portunus trituberculatus</name>
    <name type="common">Swimming crab</name>
    <name type="synonym">Neptunus trituberculatus</name>
    <dbReference type="NCBI Taxonomy" id="210409"/>
    <lineage>
        <taxon>Eukaryota</taxon>
        <taxon>Metazoa</taxon>
        <taxon>Ecdysozoa</taxon>
        <taxon>Arthropoda</taxon>
        <taxon>Crustacea</taxon>
        <taxon>Multicrustacea</taxon>
        <taxon>Malacostraca</taxon>
        <taxon>Eumalacostraca</taxon>
        <taxon>Eucarida</taxon>
        <taxon>Decapoda</taxon>
        <taxon>Pleocyemata</taxon>
        <taxon>Brachyura</taxon>
        <taxon>Eubrachyura</taxon>
        <taxon>Portunoidea</taxon>
        <taxon>Portunidae</taxon>
        <taxon>Portuninae</taxon>
        <taxon>Portunus</taxon>
    </lineage>
</organism>
<gene>
    <name evidence="2" type="ORF">E2C01_100527</name>
</gene>
<evidence type="ECO:0000256" key="1">
    <source>
        <dbReference type="SAM" id="MobiDB-lite"/>
    </source>
</evidence>
<feature type="region of interest" description="Disordered" evidence="1">
    <location>
        <begin position="49"/>
        <end position="72"/>
    </location>
</feature>
<reference evidence="2 3" key="1">
    <citation type="submission" date="2019-05" db="EMBL/GenBank/DDBJ databases">
        <title>Another draft genome of Portunus trituberculatus and its Hox gene families provides insights of decapod evolution.</title>
        <authorList>
            <person name="Jeong J.-H."/>
            <person name="Song I."/>
            <person name="Kim S."/>
            <person name="Choi T."/>
            <person name="Kim D."/>
            <person name="Ryu S."/>
            <person name="Kim W."/>
        </authorList>
    </citation>
    <scope>NUCLEOTIDE SEQUENCE [LARGE SCALE GENOMIC DNA]</scope>
    <source>
        <tissue evidence="2">Muscle</tissue>
    </source>
</reference>
<sequence length="118" mass="12965">MVLHVSTPRYRLLDHRQRKVHPTSLRLASVASPAPHSYVDLMGSWDAKRPSKVWQQPPGRSGADAARPNDDLPLTFKKSSASGLGFSWLASRSRTCWGKAGGRQVIQRAIAPRVPAAQ</sequence>
<dbReference type="EMBL" id="VSRR010142972">
    <property type="protein sequence ID" value="MPD04817.1"/>
    <property type="molecule type" value="Genomic_DNA"/>
</dbReference>
<dbReference type="Proteomes" id="UP000324222">
    <property type="component" value="Unassembled WGS sequence"/>
</dbReference>
<evidence type="ECO:0000313" key="3">
    <source>
        <dbReference type="Proteomes" id="UP000324222"/>
    </source>
</evidence>
<dbReference type="AlphaFoldDB" id="A0A5B7KDS2"/>
<evidence type="ECO:0000313" key="2">
    <source>
        <dbReference type="EMBL" id="MPD04817.1"/>
    </source>
</evidence>
<proteinExistence type="predicted"/>
<protein>
    <submittedName>
        <fullName evidence="2">Uncharacterized protein</fullName>
    </submittedName>
</protein>